<keyword evidence="7 14" id="KW-0443">Lipid metabolism</keyword>
<keyword evidence="6 14" id="KW-0276">Fatty acid metabolism</keyword>
<evidence type="ECO:0000259" key="16">
    <source>
        <dbReference type="Pfam" id="PF08545"/>
    </source>
</evidence>
<name>F8IHP1_ALIAT</name>
<dbReference type="Gene3D" id="3.40.47.10">
    <property type="match status" value="1"/>
</dbReference>
<comment type="function">
    <text evidence="14">Catalyzes the condensation reaction of fatty acid synthesis by the addition to an acyl acceptor of two carbons from malonyl-ACP. Catalyzes the first condensation reaction which initiates fatty acid synthesis and may therefore play a role in governing the total rate of fatty acid production. Possesses both acetoacetyl-ACP synthase and acetyl transacylase activities. Its substrate specificity determines the biosynthesis of branched-chain and/or straight-chain of fatty acids.</text>
</comment>
<evidence type="ECO:0000256" key="9">
    <source>
        <dbReference type="ARBA" id="ARBA00023315"/>
    </source>
</evidence>
<evidence type="ECO:0000256" key="13">
    <source>
        <dbReference type="ARBA" id="ARBA00052985"/>
    </source>
</evidence>
<feature type="active site" evidence="14">
    <location>
        <position position="296"/>
    </location>
</feature>
<comment type="similarity">
    <text evidence="2 14">Belongs to the thiolase-like superfamily. FabH family.</text>
</comment>
<evidence type="ECO:0000256" key="12">
    <source>
        <dbReference type="ARBA" id="ARBA00052467"/>
    </source>
</evidence>
<comment type="catalytic activity">
    <reaction evidence="10">
        <text>malonyl-[ACP] + acetyl-CoA + H(+) = 3-oxobutanoyl-[ACP] + CO2 + CoA</text>
        <dbReference type="Rhea" id="RHEA:12080"/>
        <dbReference type="Rhea" id="RHEA-COMP:9623"/>
        <dbReference type="Rhea" id="RHEA-COMP:9625"/>
        <dbReference type="ChEBI" id="CHEBI:15378"/>
        <dbReference type="ChEBI" id="CHEBI:16526"/>
        <dbReference type="ChEBI" id="CHEBI:57287"/>
        <dbReference type="ChEBI" id="CHEBI:57288"/>
        <dbReference type="ChEBI" id="CHEBI:78449"/>
        <dbReference type="ChEBI" id="CHEBI:78450"/>
        <dbReference type="EC" id="2.3.1.180"/>
    </reaction>
    <physiologicalReaction direction="left-to-right" evidence="10">
        <dbReference type="Rhea" id="RHEA:12081"/>
    </physiologicalReaction>
</comment>
<dbReference type="InterPro" id="IPR016039">
    <property type="entry name" value="Thiolase-like"/>
</dbReference>
<dbReference type="NCBIfam" id="TIGR00747">
    <property type="entry name" value="fabH"/>
    <property type="match status" value="1"/>
</dbReference>
<feature type="region of interest" description="ACP-binding" evidence="14">
    <location>
        <begin position="267"/>
        <end position="271"/>
    </location>
</feature>
<feature type="active site" evidence="14">
    <location>
        <position position="266"/>
    </location>
</feature>
<dbReference type="HOGENOM" id="CLU_039592_3_1_9"/>
<keyword evidence="8 14" id="KW-0275">Fatty acid biosynthesis</keyword>
<dbReference type="InterPro" id="IPR013747">
    <property type="entry name" value="ACP_syn_III_C"/>
</dbReference>
<dbReference type="eggNOG" id="COG0332">
    <property type="taxonomic scope" value="Bacteria"/>
</dbReference>
<dbReference type="Pfam" id="PF08541">
    <property type="entry name" value="ACP_syn_III_C"/>
    <property type="match status" value="1"/>
</dbReference>
<evidence type="ECO:0000256" key="3">
    <source>
        <dbReference type="ARBA" id="ARBA00022490"/>
    </source>
</evidence>
<protein>
    <recommendedName>
        <fullName evidence="14">Beta-ketoacyl-[acyl-carrier-protein] synthase III</fullName>
        <shortName evidence="14">Beta-ketoacyl-ACP synthase III</shortName>
        <shortName evidence="14">KAS III</shortName>
        <ecNumber evidence="14">2.3.1.180</ecNumber>
    </recommendedName>
    <alternativeName>
        <fullName evidence="14">3-oxoacyl-[acyl-carrier-protein] synthase 3</fullName>
    </alternativeName>
    <alternativeName>
        <fullName evidence="14">3-oxoacyl-[acyl-carrier-protein] synthase III</fullName>
    </alternativeName>
</protein>
<dbReference type="FunFam" id="3.40.47.10:FF:000004">
    <property type="entry name" value="3-oxoacyl-[acyl-carrier-protein] synthase 3"/>
    <property type="match status" value="1"/>
</dbReference>
<evidence type="ECO:0000259" key="15">
    <source>
        <dbReference type="Pfam" id="PF08541"/>
    </source>
</evidence>
<dbReference type="PANTHER" id="PTHR34069">
    <property type="entry name" value="3-OXOACYL-[ACYL-CARRIER-PROTEIN] SYNTHASE 3"/>
    <property type="match status" value="1"/>
</dbReference>
<evidence type="ECO:0000256" key="1">
    <source>
        <dbReference type="ARBA" id="ARBA00005194"/>
    </source>
</evidence>
<dbReference type="UniPathway" id="UPA00094"/>
<dbReference type="KEGG" id="aad:TC41_0028"/>
<dbReference type="Proteomes" id="UP000000292">
    <property type="component" value="Chromosome"/>
</dbReference>
<evidence type="ECO:0000313" key="18">
    <source>
        <dbReference type="Proteomes" id="UP000000292"/>
    </source>
</evidence>
<dbReference type="STRING" id="1048834.TC41_0028"/>
<dbReference type="CDD" id="cd00830">
    <property type="entry name" value="KAS_III"/>
    <property type="match status" value="1"/>
</dbReference>
<evidence type="ECO:0000256" key="2">
    <source>
        <dbReference type="ARBA" id="ARBA00008642"/>
    </source>
</evidence>
<dbReference type="InterPro" id="IPR013751">
    <property type="entry name" value="ACP_syn_III_N"/>
</dbReference>
<dbReference type="AlphaFoldDB" id="F8IHP1"/>
<dbReference type="GO" id="GO:0005737">
    <property type="term" value="C:cytoplasm"/>
    <property type="evidence" value="ECO:0007669"/>
    <property type="project" value="UniProtKB-SubCell"/>
</dbReference>
<dbReference type="Pfam" id="PF08545">
    <property type="entry name" value="ACP_syn_III"/>
    <property type="match status" value="1"/>
</dbReference>
<dbReference type="GO" id="GO:0006633">
    <property type="term" value="P:fatty acid biosynthetic process"/>
    <property type="evidence" value="ECO:0007669"/>
    <property type="project" value="UniProtKB-UniRule"/>
</dbReference>
<sequence length="339" mass="36345">MGHVVGCYTDGEVNGLYKAVIRGVGSYLPETRLTNVEIEQMVETSDEWIQTRTGIAERRIASPEEATSDLAYHAAVAALADAGLQPEEIDLLIVATETPDYLLPPVACQVQARLGCRNIGAFDLHATCAGFLSALQVAEQFVKSGVHQHVLIVGADTLSRFTDYTDRSTCILFADGAGAFVVSRGEPDEPGGVLATAIHADGTYFEHLYIPGGGSRTPYGEGAKAKIVMDGRKIFKLAVNVMAATAEELLQKTGRQKDEIDWLIPHQANQRIIDAVAESLDFPEEKVVSTIQNVGNNSSATIPIAVDTAIRDGRIQRGDLLMLVAFGGGLVWGGAMVEY</sequence>
<reference evidence="18" key="2">
    <citation type="submission" date="2011-06" db="EMBL/GenBank/DDBJ databases">
        <title>The complete genome sequence of Alicyclobacillus acidocaldarius sp. Tc-4-1.</title>
        <authorList>
            <person name="Chen Y."/>
            <person name="He Y."/>
            <person name="Dong Z."/>
            <person name="Hu S."/>
        </authorList>
    </citation>
    <scope>NUCLEOTIDE SEQUENCE [LARGE SCALE GENOMIC DNA]</scope>
    <source>
        <strain evidence="18">Tc-4-1</strain>
    </source>
</reference>
<dbReference type="SUPFAM" id="SSF53901">
    <property type="entry name" value="Thiolase-like"/>
    <property type="match status" value="1"/>
</dbReference>
<evidence type="ECO:0000256" key="7">
    <source>
        <dbReference type="ARBA" id="ARBA00023098"/>
    </source>
</evidence>
<evidence type="ECO:0000313" key="17">
    <source>
        <dbReference type="EMBL" id="AEJ42008.1"/>
    </source>
</evidence>
<organism evidence="17 18">
    <name type="scientific">Alicyclobacillus acidocaldarius (strain Tc-4-1)</name>
    <name type="common">Bacillus acidocaldarius</name>
    <dbReference type="NCBI Taxonomy" id="1048834"/>
    <lineage>
        <taxon>Bacteria</taxon>
        <taxon>Bacillati</taxon>
        <taxon>Bacillota</taxon>
        <taxon>Bacilli</taxon>
        <taxon>Bacillales</taxon>
        <taxon>Alicyclobacillaceae</taxon>
        <taxon>Alicyclobacillus</taxon>
    </lineage>
</organism>
<evidence type="ECO:0000256" key="4">
    <source>
        <dbReference type="ARBA" id="ARBA00022516"/>
    </source>
</evidence>
<comment type="catalytic activity">
    <reaction evidence="11">
        <text>(2S)-2-methylbutanoyl-CoA + malonyl-[ACP] + H(+) = (4S)-4-methyl-3-oxohexanoyl-[ACP] + CO2 + CoA</text>
        <dbReference type="Rhea" id="RHEA:42276"/>
        <dbReference type="Rhea" id="RHEA-COMP:9623"/>
        <dbReference type="Rhea" id="RHEA-COMP:17148"/>
        <dbReference type="ChEBI" id="CHEBI:15378"/>
        <dbReference type="ChEBI" id="CHEBI:16526"/>
        <dbReference type="ChEBI" id="CHEBI:57287"/>
        <dbReference type="ChEBI" id="CHEBI:78449"/>
        <dbReference type="ChEBI" id="CHEBI:88166"/>
        <dbReference type="ChEBI" id="CHEBI:167462"/>
        <dbReference type="EC" id="2.3.1.300"/>
    </reaction>
    <physiologicalReaction direction="left-to-right" evidence="11">
        <dbReference type="Rhea" id="RHEA:42277"/>
    </physiologicalReaction>
</comment>
<accession>F8IHP1</accession>
<keyword evidence="5 14" id="KW-0808">Transferase</keyword>
<dbReference type="PANTHER" id="PTHR34069:SF2">
    <property type="entry name" value="BETA-KETOACYL-[ACYL-CARRIER-PROTEIN] SYNTHASE III"/>
    <property type="match status" value="1"/>
</dbReference>
<dbReference type="GO" id="GO:0044550">
    <property type="term" value="P:secondary metabolite biosynthetic process"/>
    <property type="evidence" value="ECO:0007669"/>
    <property type="project" value="TreeGrafter"/>
</dbReference>
<keyword evidence="3 14" id="KW-0963">Cytoplasm</keyword>
<dbReference type="EC" id="2.3.1.180" evidence="14"/>
<evidence type="ECO:0000256" key="6">
    <source>
        <dbReference type="ARBA" id="ARBA00022832"/>
    </source>
</evidence>
<comment type="pathway">
    <text evidence="1 14">Lipid metabolism; fatty acid biosynthesis.</text>
</comment>
<keyword evidence="14" id="KW-0511">Multifunctional enzyme</keyword>
<dbReference type="EMBL" id="CP002902">
    <property type="protein sequence ID" value="AEJ42008.1"/>
    <property type="molecule type" value="Genomic_DNA"/>
</dbReference>
<proteinExistence type="inferred from homology"/>
<feature type="active site" evidence="14">
    <location>
        <position position="128"/>
    </location>
</feature>
<gene>
    <name evidence="14 17" type="primary">fabH</name>
    <name evidence="17" type="ordered locus">TC41_0028</name>
</gene>
<dbReference type="InterPro" id="IPR004655">
    <property type="entry name" value="FabH"/>
</dbReference>
<comment type="subunit">
    <text evidence="14">Homodimer.</text>
</comment>
<dbReference type="HAMAP" id="MF_01815">
    <property type="entry name" value="FabH"/>
    <property type="match status" value="1"/>
</dbReference>
<dbReference type="GO" id="GO:0033818">
    <property type="term" value="F:beta-ketoacyl-acyl-carrier-protein synthase III activity"/>
    <property type="evidence" value="ECO:0007669"/>
    <property type="project" value="UniProtKB-UniRule"/>
</dbReference>
<keyword evidence="4 14" id="KW-0444">Lipid biosynthesis</keyword>
<dbReference type="GO" id="GO:0004315">
    <property type="term" value="F:3-oxoacyl-[acyl-carrier-protein] synthase activity"/>
    <property type="evidence" value="ECO:0007669"/>
    <property type="project" value="InterPro"/>
</dbReference>
<comment type="catalytic activity">
    <reaction evidence="12">
        <text>2-methylpropanoyl-CoA + malonyl-[ACP] + H(+) = 4-methyl-3-oxopentanoyl-[ACP] + CO2 + CoA</text>
        <dbReference type="Rhea" id="RHEA:42268"/>
        <dbReference type="Rhea" id="RHEA-COMP:9623"/>
        <dbReference type="Rhea" id="RHEA-COMP:9940"/>
        <dbReference type="ChEBI" id="CHEBI:15378"/>
        <dbReference type="ChEBI" id="CHEBI:16526"/>
        <dbReference type="ChEBI" id="CHEBI:57287"/>
        <dbReference type="ChEBI" id="CHEBI:57338"/>
        <dbReference type="ChEBI" id="CHEBI:78449"/>
        <dbReference type="ChEBI" id="CHEBI:78820"/>
        <dbReference type="EC" id="2.3.1.300"/>
    </reaction>
    <physiologicalReaction direction="left-to-right" evidence="12">
        <dbReference type="Rhea" id="RHEA:42269"/>
    </physiologicalReaction>
</comment>
<evidence type="ECO:0000256" key="10">
    <source>
        <dbReference type="ARBA" id="ARBA00051096"/>
    </source>
</evidence>
<evidence type="ECO:0000256" key="11">
    <source>
        <dbReference type="ARBA" id="ARBA00052407"/>
    </source>
</evidence>
<dbReference type="NCBIfam" id="NF006829">
    <property type="entry name" value="PRK09352.1"/>
    <property type="match status" value="1"/>
</dbReference>
<keyword evidence="9 14" id="KW-0012">Acyltransferase</keyword>
<reference evidence="17 18" key="1">
    <citation type="journal article" date="2011" name="J. Bacteriol.">
        <title>Complete Genome Sequence of Alicyclobacillus acidocaldarius Strain Tc-4-1.</title>
        <authorList>
            <person name="Chen Y."/>
            <person name="He Y."/>
            <person name="Zhang B."/>
            <person name="Yang J."/>
            <person name="Li W."/>
            <person name="Dong Z."/>
            <person name="Hu S."/>
        </authorList>
    </citation>
    <scope>NUCLEOTIDE SEQUENCE [LARGE SCALE GENOMIC DNA]</scope>
    <source>
        <strain evidence="17 18">Tc-4-1</strain>
    </source>
</reference>
<comment type="subcellular location">
    <subcellularLocation>
        <location evidence="14">Cytoplasm</location>
    </subcellularLocation>
</comment>
<evidence type="ECO:0000256" key="8">
    <source>
        <dbReference type="ARBA" id="ARBA00023160"/>
    </source>
</evidence>
<comment type="domain">
    <text evidence="14">The last Arg residue of the ACP-binding site is essential for the weak association between ACP/AcpP and FabH.</text>
</comment>
<comment type="catalytic activity">
    <reaction evidence="13">
        <text>3-methylbutanoyl-CoA + malonyl-[ACP] + H(+) = 5-methyl-3-oxohexanoyl-[ACP] + CO2 + CoA</text>
        <dbReference type="Rhea" id="RHEA:42272"/>
        <dbReference type="Rhea" id="RHEA-COMP:9623"/>
        <dbReference type="Rhea" id="RHEA-COMP:9941"/>
        <dbReference type="ChEBI" id="CHEBI:15378"/>
        <dbReference type="ChEBI" id="CHEBI:16526"/>
        <dbReference type="ChEBI" id="CHEBI:57287"/>
        <dbReference type="ChEBI" id="CHEBI:57345"/>
        <dbReference type="ChEBI" id="CHEBI:78449"/>
        <dbReference type="ChEBI" id="CHEBI:78822"/>
        <dbReference type="EC" id="2.3.1.300"/>
    </reaction>
    <physiologicalReaction direction="left-to-right" evidence="13">
        <dbReference type="Rhea" id="RHEA:42273"/>
    </physiologicalReaction>
</comment>
<feature type="domain" description="Beta-ketoacyl-[acyl-carrier-protein] synthase III N-terminal" evidence="16">
    <location>
        <begin position="122"/>
        <end position="202"/>
    </location>
</feature>
<evidence type="ECO:0000256" key="14">
    <source>
        <dbReference type="HAMAP-Rule" id="MF_01815"/>
    </source>
</evidence>
<evidence type="ECO:0000256" key="5">
    <source>
        <dbReference type="ARBA" id="ARBA00022679"/>
    </source>
</evidence>
<dbReference type="PATRIC" id="fig|1048834.4.peg.23"/>
<feature type="domain" description="Beta-ketoacyl-[acyl-carrier-protein] synthase III C-terminal" evidence="15">
    <location>
        <begin position="250"/>
        <end position="339"/>
    </location>
</feature>